<proteinExistence type="predicted"/>
<protein>
    <submittedName>
        <fullName evidence="1">Uncharacterized protein</fullName>
    </submittedName>
</protein>
<sequence length="92" mass="10305">IITDFTRFRLTQNPSLIDLLMTSDPDLISSVEIADHVGISDHVHRMTVSLTIWTFMSTGIISLLHYINTLIKVSIFILTAESETNLGSVIIF</sequence>
<comment type="caution">
    <text evidence="1">The sequence shown here is derived from an EMBL/GenBank/DDBJ whole genome shotgun (WGS) entry which is preliminary data.</text>
</comment>
<name>A0A482W2H4_ASBVE</name>
<organism evidence="1 2">
    <name type="scientific">Asbolus verrucosus</name>
    <name type="common">Desert ironclad beetle</name>
    <dbReference type="NCBI Taxonomy" id="1661398"/>
    <lineage>
        <taxon>Eukaryota</taxon>
        <taxon>Metazoa</taxon>
        <taxon>Ecdysozoa</taxon>
        <taxon>Arthropoda</taxon>
        <taxon>Hexapoda</taxon>
        <taxon>Insecta</taxon>
        <taxon>Pterygota</taxon>
        <taxon>Neoptera</taxon>
        <taxon>Endopterygota</taxon>
        <taxon>Coleoptera</taxon>
        <taxon>Polyphaga</taxon>
        <taxon>Cucujiformia</taxon>
        <taxon>Tenebrionidae</taxon>
        <taxon>Pimeliinae</taxon>
        <taxon>Asbolus</taxon>
    </lineage>
</organism>
<reference evidence="1 2" key="1">
    <citation type="submission" date="2017-03" db="EMBL/GenBank/DDBJ databases">
        <title>Genome of the blue death feigning beetle - Asbolus verrucosus.</title>
        <authorList>
            <person name="Rider S.D."/>
        </authorList>
    </citation>
    <scope>NUCLEOTIDE SEQUENCE [LARGE SCALE GENOMIC DNA]</scope>
    <source>
        <strain evidence="1">Butters</strain>
        <tissue evidence="1">Head and leg muscle</tissue>
    </source>
</reference>
<gene>
    <name evidence="1" type="ORF">BDFB_010704</name>
</gene>
<feature type="non-terminal residue" evidence="1">
    <location>
        <position position="1"/>
    </location>
</feature>
<dbReference type="AlphaFoldDB" id="A0A482W2H4"/>
<evidence type="ECO:0000313" key="2">
    <source>
        <dbReference type="Proteomes" id="UP000292052"/>
    </source>
</evidence>
<dbReference type="OrthoDB" id="6775668at2759"/>
<accession>A0A482W2H4</accession>
<dbReference type="EMBL" id="QDEB01038379">
    <property type="protein sequence ID" value="RZC38973.1"/>
    <property type="molecule type" value="Genomic_DNA"/>
</dbReference>
<dbReference type="Proteomes" id="UP000292052">
    <property type="component" value="Unassembled WGS sequence"/>
</dbReference>
<keyword evidence="2" id="KW-1185">Reference proteome</keyword>
<evidence type="ECO:0000313" key="1">
    <source>
        <dbReference type="EMBL" id="RZC38973.1"/>
    </source>
</evidence>